<dbReference type="HOGENOM" id="CLU_1045618_0_0_0"/>
<reference evidence="2 3" key="2">
    <citation type="journal article" date="2011" name="Stand. Genomic Sci.">
        <title>Complete genome sequence of Truepera radiovictrix type strain (RQ-24).</title>
        <authorList>
            <person name="Ivanova N."/>
            <person name="Rohde C."/>
            <person name="Munk C."/>
            <person name="Nolan M."/>
            <person name="Lucas S."/>
            <person name="Del Rio T.G."/>
            <person name="Tice H."/>
            <person name="Deshpande S."/>
            <person name="Cheng J.F."/>
            <person name="Tapia R."/>
            <person name="Han C."/>
            <person name="Goodwin L."/>
            <person name="Pitluck S."/>
            <person name="Liolios K."/>
            <person name="Mavromatis K."/>
            <person name="Mikhailova N."/>
            <person name="Pati A."/>
            <person name="Chen A."/>
            <person name="Palaniappan K."/>
            <person name="Land M."/>
            <person name="Hauser L."/>
            <person name="Chang Y.J."/>
            <person name="Jeffries C.D."/>
            <person name="Brambilla E."/>
            <person name="Rohde M."/>
            <person name="Goker M."/>
            <person name="Tindall B.J."/>
            <person name="Woyke T."/>
            <person name="Bristow J."/>
            <person name="Eisen J.A."/>
            <person name="Markowitz V."/>
            <person name="Hugenholtz P."/>
            <person name="Kyrpides N.C."/>
            <person name="Klenk H.P."/>
            <person name="Lapidus A."/>
        </authorList>
    </citation>
    <scope>NUCLEOTIDE SEQUENCE [LARGE SCALE GENOMIC DNA]</scope>
    <source>
        <strain evidence="3">DSM 17093 / CIP 108686 / LMG 22925 / RQ-24</strain>
    </source>
</reference>
<accession>D7CQY6</accession>
<sequence length="266" mass="29243">MSTLTATEVCTYTLVCGGKPVGSQLLRTTARRGEVALEARLLLQGALGHYTVTQTSRLELPTLQSVCFSEITEARDGRRTFDLSFDAGSGLVRAVRRVGAQSDAADVPYVRPYSDPLGLLYRLRQHVAQAVAGDVAPTERVPMLGKDVLIERHPPTEVETALGVRRAFALILSPGPSYVYIDTAPPHPIVRLTQRLEGALLDAFLVRIAHEALPRESAREWGRARIPPGLPEVPEPFTPESPEHAPGARPARRRRRGGRRRRKETP</sequence>
<evidence type="ECO:0000313" key="2">
    <source>
        <dbReference type="EMBL" id="ADI15120.1"/>
    </source>
</evidence>
<feature type="compositionally biased region" description="Pro residues" evidence="1">
    <location>
        <begin position="228"/>
        <end position="239"/>
    </location>
</feature>
<keyword evidence="3" id="KW-1185">Reference proteome</keyword>
<name>D7CQY6_TRURR</name>
<organism evidence="2 3">
    <name type="scientific">Truepera radiovictrix (strain DSM 17093 / CIP 108686 / LMG 22925 / RQ-24)</name>
    <dbReference type="NCBI Taxonomy" id="649638"/>
    <lineage>
        <taxon>Bacteria</taxon>
        <taxon>Thermotogati</taxon>
        <taxon>Deinococcota</taxon>
        <taxon>Deinococci</taxon>
        <taxon>Trueperales</taxon>
        <taxon>Trueperaceae</taxon>
        <taxon>Truepera</taxon>
    </lineage>
</organism>
<dbReference type="Proteomes" id="UP000000379">
    <property type="component" value="Chromosome"/>
</dbReference>
<reference evidence="3" key="1">
    <citation type="submission" date="2010-05" db="EMBL/GenBank/DDBJ databases">
        <title>The complete genome of Truepera radiovictris DSM 17093.</title>
        <authorList>
            <consortium name="US DOE Joint Genome Institute (JGI-PGF)"/>
            <person name="Lucas S."/>
            <person name="Copeland A."/>
            <person name="Lapidus A."/>
            <person name="Glavina del Rio T."/>
            <person name="Dalin E."/>
            <person name="Tice H."/>
            <person name="Bruce D."/>
            <person name="Goodwin L."/>
            <person name="Pitluck S."/>
            <person name="Kyrpides N."/>
            <person name="Mavromatis K."/>
            <person name="Ovchinnikova G."/>
            <person name="Munk A.C."/>
            <person name="Detter J.C."/>
            <person name="Han C."/>
            <person name="Tapia R."/>
            <person name="Land M."/>
            <person name="Hauser L."/>
            <person name="Markowitz V."/>
            <person name="Cheng J.-F."/>
            <person name="Hugenholtz P."/>
            <person name="Woyke T."/>
            <person name="Wu D."/>
            <person name="Tindall B."/>
            <person name="Pomrenke H.G."/>
            <person name="Brambilla E."/>
            <person name="Klenk H.-P."/>
            <person name="Eisen J.A."/>
        </authorList>
    </citation>
    <scope>NUCLEOTIDE SEQUENCE [LARGE SCALE GENOMIC DNA]</scope>
    <source>
        <strain evidence="3">DSM 17093 / CIP 108686 / LMG 22925 / RQ-24</strain>
    </source>
</reference>
<protein>
    <submittedName>
        <fullName evidence="2">Uncharacterized protein</fullName>
    </submittedName>
</protein>
<proteinExistence type="predicted"/>
<dbReference type="KEGG" id="tra:Trad_2006"/>
<feature type="compositionally biased region" description="Basic residues" evidence="1">
    <location>
        <begin position="250"/>
        <end position="266"/>
    </location>
</feature>
<dbReference type="AlphaFoldDB" id="D7CQY6"/>
<gene>
    <name evidence="2" type="ordered locus">Trad_2006</name>
</gene>
<evidence type="ECO:0000256" key="1">
    <source>
        <dbReference type="SAM" id="MobiDB-lite"/>
    </source>
</evidence>
<feature type="region of interest" description="Disordered" evidence="1">
    <location>
        <begin position="217"/>
        <end position="266"/>
    </location>
</feature>
<dbReference type="EMBL" id="CP002049">
    <property type="protein sequence ID" value="ADI15120.1"/>
    <property type="molecule type" value="Genomic_DNA"/>
</dbReference>
<evidence type="ECO:0000313" key="3">
    <source>
        <dbReference type="Proteomes" id="UP000000379"/>
    </source>
</evidence>
<dbReference type="STRING" id="649638.Trad_2006"/>